<evidence type="ECO:0000313" key="1">
    <source>
        <dbReference type="EMBL" id="OTP27042.1"/>
    </source>
</evidence>
<sequence length="124" mass="14540">MFEQLKQHRTLEETLAWLEENELFDYEELVFFPSYQHFKASILRTIDYTSLDEADVANLLSSLHLVARTIDGDYLLANEKTVCLFPRSHQKEEIQRFNGSLADLLIRYANSSKPIVEFFNFSTN</sequence>
<dbReference type="AlphaFoldDB" id="A0A1I4LMH0"/>
<dbReference type="Proteomes" id="UP000195024">
    <property type="component" value="Unassembled WGS sequence"/>
</dbReference>
<reference evidence="1 2" key="1">
    <citation type="submission" date="2017-05" db="EMBL/GenBank/DDBJ databases">
        <title>The Genome Sequence of Enterococcus mundtii 6B1_DIV0119.</title>
        <authorList>
            <consortium name="The Broad Institute Genomics Platform"/>
            <consortium name="The Broad Institute Genomic Center for Infectious Diseases"/>
            <person name="Earl A."/>
            <person name="Manson A."/>
            <person name="Schwartman J."/>
            <person name="Gilmore M."/>
            <person name="Abouelleil A."/>
            <person name="Cao P."/>
            <person name="Chapman S."/>
            <person name="Cusick C."/>
            <person name="Shea T."/>
            <person name="Young S."/>
            <person name="Neafsey D."/>
            <person name="Nusbaum C."/>
            <person name="Birren B."/>
        </authorList>
    </citation>
    <scope>NUCLEOTIDE SEQUENCE [LARGE SCALE GENOMIC DNA]</scope>
    <source>
        <strain evidence="1 2">6B1_DIV0119</strain>
    </source>
</reference>
<organism evidence="1 2">
    <name type="scientific">Enterococcus mundtii</name>
    <dbReference type="NCBI Taxonomy" id="53346"/>
    <lineage>
        <taxon>Bacteria</taxon>
        <taxon>Bacillati</taxon>
        <taxon>Bacillota</taxon>
        <taxon>Bacilli</taxon>
        <taxon>Lactobacillales</taxon>
        <taxon>Enterococcaceae</taxon>
        <taxon>Enterococcus</taxon>
    </lineage>
</organism>
<dbReference type="RefSeq" id="WP_074799723.1">
    <property type="nucleotide sequence ID" value="NZ_CABHEA010000006.1"/>
</dbReference>
<gene>
    <name evidence="1" type="ORF">A5802_000777</name>
</gene>
<proteinExistence type="predicted"/>
<accession>A0A1I4LMH0</accession>
<dbReference type="EMBL" id="NGMS01000001">
    <property type="protein sequence ID" value="OTP27042.1"/>
    <property type="molecule type" value="Genomic_DNA"/>
</dbReference>
<comment type="caution">
    <text evidence="1">The sequence shown here is derived from an EMBL/GenBank/DDBJ whole genome shotgun (WGS) entry which is preliminary data.</text>
</comment>
<protein>
    <submittedName>
        <fullName evidence="1">Uncharacterized protein</fullName>
    </submittedName>
</protein>
<evidence type="ECO:0000313" key="2">
    <source>
        <dbReference type="Proteomes" id="UP000195024"/>
    </source>
</evidence>
<name>A0A1I4LMH0_ENTMU</name>